<dbReference type="Pfam" id="PF02594">
    <property type="entry name" value="DUF167"/>
    <property type="match status" value="1"/>
</dbReference>
<evidence type="ECO:0000256" key="1">
    <source>
        <dbReference type="ARBA" id="ARBA00010364"/>
    </source>
</evidence>
<dbReference type="OrthoDB" id="9800587at2"/>
<dbReference type="EMBL" id="QJKC01000003">
    <property type="protein sequence ID" value="PXX49872.1"/>
    <property type="molecule type" value="Genomic_DNA"/>
</dbReference>
<evidence type="ECO:0000256" key="2">
    <source>
        <dbReference type="HAMAP-Rule" id="MF_00634"/>
    </source>
</evidence>
<dbReference type="HAMAP" id="MF_00634">
    <property type="entry name" value="UPF0235"/>
    <property type="match status" value="1"/>
</dbReference>
<dbReference type="PANTHER" id="PTHR13420">
    <property type="entry name" value="UPF0235 PROTEIN C15ORF40"/>
    <property type="match status" value="1"/>
</dbReference>
<dbReference type="RefSeq" id="WP_059285438.1">
    <property type="nucleotide sequence ID" value="NZ_LNQU01000026.1"/>
</dbReference>
<protein>
    <recommendedName>
        <fullName evidence="2">UPF0235 protein DFR38_10352</fullName>
    </recommendedName>
</protein>
<comment type="similarity">
    <text evidence="1 2">Belongs to the UPF0235 family.</text>
</comment>
<dbReference type="InterPro" id="IPR036591">
    <property type="entry name" value="YggU-like_sf"/>
</dbReference>
<accession>A0A318JIH3</accession>
<keyword evidence="4" id="KW-1185">Reference proteome</keyword>
<dbReference type="Proteomes" id="UP000248395">
    <property type="component" value="Unassembled WGS sequence"/>
</dbReference>
<dbReference type="GO" id="GO:0005737">
    <property type="term" value="C:cytoplasm"/>
    <property type="evidence" value="ECO:0007669"/>
    <property type="project" value="TreeGrafter"/>
</dbReference>
<dbReference type="SUPFAM" id="SSF69786">
    <property type="entry name" value="YggU-like"/>
    <property type="match status" value="1"/>
</dbReference>
<reference evidence="3 4" key="1">
    <citation type="submission" date="2018-05" db="EMBL/GenBank/DDBJ databases">
        <title>Genomic Encyclopedia of Type Strains, Phase IV (KMG-IV): sequencing the most valuable type-strain genomes for metagenomic binning, comparative biology and taxonomic classification.</title>
        <authorList>
            <person name="Goeker M."/>
        </authorList>
    </citation>
    <scope>NUCLEOTIDE SEQUENCE [LARGE SCALE GENOMIC DNA]</scope>
    <source>
        <strain evidence="3 4">DSM 25134</strain>
    </source>
</reference>
<dbReference type="InterPro" id="IPR003746">
    <property type="entry name" value="DUF167"/>
</dbReference>
<proteinExistence type="inferred from homology"/>
<dbReference type="Gene3D" id="3.30.1200.10">
    <property type="entry name" value="YggU-like"/>
    <property type="match status" value="1"/>
</dbReference>
<comment type="caution">
    <text evidence="3">The sequence shown here is derived from an EMBL/GenBank/DDBJ whole genome shotgun (WGS) entry which is preliminary data.</text>
</comment>
<evidence type="ECO:0000313" key="4">
    <source>
        <dbReference type="Proteomes" id="UP000248395"/>
    </source>
</evidence>
<dbReference type="NCBIfam" id="TIGR00251">
    <property type="entry name" value="DUF167 family protein"/>
    <property type="match status" value="1"/>
</dbReference>
<dbReference type="AlphaFoldDB" id="A0A318JIH3"/>
<dbReference type="PANTHER" id="PTHR13420:SF7">
    <property type="entry name" value="UPF0235 PROTEIN C15ORF40"/>
    <property type="match status" value="1"/>
</dbReference>
<evidence type="ECO:0000313" key="3">
    <source>
        <dbReference type="EMBL" id="PXX49872.1"/>
    </source>
</evidence>
<organism evidence="3 4">
    <name type="scientific">Aquitalea magnusonii</name>
    <dbReference type="NCBI Taxonomy" id="332411"/>
    <lineage>
        <taxon>Bacteria</taxon>
        <taxon>Pseudomonadati</taxon>
        <taxon>Pseudomonadota</taxon>
        <taxon>Betaproteobacteria</taxon>
        <taxon>Neisseriales</taxon>
        <taxon>Chromobacteriaceae</taxon>
        <taxon>Aquitalea</taxon>
    </lineage>
</organism>
<sequence>MKPWLVCSGHTVRLTLHVQPGARKTEVAGEHGDCLKIRLAAPPVDGKANAALLSWLADCFAVGKRAVALQAGDKSRHKVVLITSSLAEPEVLALLGIQ</sequence>
<name>A0A318JIH3_9NEIS</name>
<gene>
    <name evidence="3" type="ORF">DFR38_10352</name>
</gene>
<dbReference type="SMART" id="SM01152">
    <property type="entry name" value="DUF167"/>
    <property type="match status" value="1"/>
</dbReference>